<gene>
    <name evidence="2" type="ORF">CVT25_007694</name>
</gene>
<dbReference type="Proteomes" id="UP000283269">
    <property type="component" value="Unassembled WGS sequence"/>
</dbReference>
<comment type="caution">
    <text evidence="2">The sequence shown here is derived from an EMBL/GenBank/DDBJ whole genome shotgun (WGS) entry which is preliminary data.</text>
</comment>
<feature type="compositionally biased region" description="Low complexity" evidence="1">
    <location>
        <begin position="18"/>
        <end position="34"/>
    </location>
</feature>
<evidence type="ECO:0000313" key="3">
    <source>
        <dbReference type="Proteomes" id="UP000283269"/>
    </source>
</evidence>
<evidence type="ECO:0000313" key="2">
    <source>
        <dbReference type="EMBL" id="PPQ84508.1"/>
    </source>
</evidence>
<feature type="region of interest" description="Disordered" evidence="1">
    <location>
        <begin position="49"/>
        <end position="116"/>
    </location>
</feature>
<evidence type="ECO:0000256" key="1">
    <source>
        <dbReference type="SAM" id="MobiDB-lite"/>
    </source>
</evidence>
<feature type="region of interest" description="Disordered" evidence="1">
    <location>
        <begin position="14"/>
        <end position="34"/>
    </location>
</feature>
<dbReference type="EMBL" id="NHYD01002855">
    <property type="protein sequence ID" value="PPQ84508.1"/>
    <property type="molecule type" value="Genomic_DNA"/>
</dbReference>
<protein>
    <submittedName>
        <fullName evidence="2">Uncharacterized protein</fullName>
    </submittedName>
</protein>
<name>A0A409X141_PSICY</name>
<accession>A0A409X141</accession>
<keyword evidence="3" id="KW-1185">Reference proteome</keyword>
<dbReference type="InParanoid" id="A0A409X141"/>
<proteinExistence type="predicted"/>
<sequence>MHLLHRCSMHDLPTLHNSPPSACTSSSSSSTLSKSCGTTVETLLALSLPSSSASAAEGAADDMTPTDVGCSYSTPDEVKVVAAGSGGDNVDVPTTSVAHPPSTLPPSKLRPEQRQAQWAIPLPNLQQRPMQQQQQADC</sequence>
<organism evidence="2 3">
    <name type="scientific">Psilocybe cyanescens</name>
    <dbReference type="NCBI Taxonomy" id="93625"/>
    <lineage>
        <taxon>Eukaryota</taxon>
        <taxon>Fungi</taxon>
        <taxon>Dikarya</taxon>
        <taxon>Basidiomycota</taxon>
        <taxon>Agaricomycotina</taxon>
        <taxon>Agaricomycetes</taxon>
        <taxon>Agaricomycetidae</taxon>
        <taxon>Agaricales</taxon>
        <taxon>Agaricineae</taxon>
        <taxon>Strophariaceae</taxon>
        <taxon>Psilocybe</taxon>
    </lineage>
</organism>
<dbReference type="AlphaFoldDB" id="A0A409X141"/>
<reference evidence="2 3" key="1">
    <citation type="journal article" date="2018" name="Evol. Lett.">
        <title>Horizontal gene cluster transfer increased hallucinogenic mushroom diversity.</title>
        <authorList>
            <person name="Reynolds H.T."/>
            <person name="Vijayakumar V."/>
            <person name="Gluck-Thaler E."/>
            <person name="Korotkin H.B."/>
            <person name="Matheny P.B."/>
            <person name="Slot J.C."/>
        </authorList>
    </citation>
    <scope>NUCLEOTIDE SEQUENCE [LARGE SCALE GENOMIC DNA]</scope>
    <source>
        <strain evidence="2 3">2631</strain>
    </source>
</reference>